<evidence type="ECO:0000313" key="2">
    <source>
        <dbReference type="EMBL" id="GBG33587.1"/>
    </source>
</evidence>
<accession>A0A2R5GRS7</accession>
<feature type="compositionally biased region" description="Basic and acidic residues" evidence="1">
    <location>
        <begin position="100"/>
        <end position="109"/>
    </location>
</feature>
<name>A0A2R5GRS7_9STRA</name>
<reference evidence="2 3" key="1">
    <citation type="submission" date="2017-12" db="EMBL/GenBank/DDBJ databases">
        <title>Sequencing, de novo assembly and annotation of complete genome of a new Thraustochytrid species, strain FCC1311.</title>
        <authorList>
            <person name="Sedici K."/>
            <person name="Godart F."/>
            <person name="Aiese Cigliano R."/>
            <person name="Sanseverino W."/>
            <person name="Barakat M."/>
            <person name="Ortet P."/>
            <person name="Marechal E."/>
            <person name="Cagnac O."/>
            <person name="Amato A."/>
        </authorList>
    </citation>
    <scope>NUCLEOTIDE SEQUENCE [LARGE SCALE GENOMIC DNA]</scope>
</reference>
<feature type="compositionally biased region" description="Low complexity" evidence="1">
    <location>
        <begin position="112"/>
        <end position="127"/>
    </location>
</feature>
<proteinExistence type="predicted"/>
<sequence length="177" mass="18971">MLTQCSRRGAAQHYKMNSFMHKIGLHKLGSKRPLSSTAPAPAAKCVPDMTKAGVATSGASPFAKSAADSMKTTASSHMRASSSVKRPGVKFAVQFPQEVDEAKANDNEIAHNGSNSSSSTSASSDGNGNDEESKVSAEESKGVQFNQRVKVFVYKLSDEELTWKRENNATRLDLSVM</sequence>
<organism evidence="2 3">
    <name type="scientific">Hondaea fermentalgiana</name>
    <dbReference type="NCBI Taxonomy" id="2315210"/>
    <lineage>
        <taxon>Eukaryota</taxon>
        <taxon>Sar</taxon>
        <taxon>Stramenopiles</taxon>
        <taxon>Bigyra</taxon>
        <taxon>Labyrinthulomycetes</taxon>
        <taxon>Thraustochytrida</taxon>
        <taxon>Thraustochytriidae</taxon>
        <taxon>Hondaea</taxon>
    </lineage>
</organism>
<keyword evidence="3" id="KW-1185">Reference proteome</keyword>
<evidence type="ECO:0000256" key="1">
    <source>
        <dbReference type="SAM" id="MobiDB-lite"/>
    </source>
</evidence>
<evidence type="ECO:0000313" key="3">
    <source>
        <dbReference type="Proteomes" id="UP000241890"/>
    </source>
</evidence>
<feature type="compositionally biased region" description="Basic and acidic residues" evidence="1">
    <location>
        <begin position="131"/>
        <end position="141"/>
    </location>
</feature>
<gene>
    <name evidence="2" type="ORF">FCC1311_098102</name>
</gene>
<dbReference type="Proteomes" id="UP000241890">
    <property type="component" value="Unassembled WGS sequence"/>
</dbReference>
<protein>
    <submittedName>
        <fullName evidence="2">Uncharacterized protein</fullName>
    </submittedName>
</protein>
<dbReference type="EMBL" id="BEYU01000162">
    <property type="protein sequence ID" value="GBG33587.1"/>
    <property type="molecule type" value="Genomic_DNA"/>
</dbReference>
<dbReference type="InParanoid" id="A0A2R5GRS7"/>
<comment type="caution">
    <text evidence="2">The sequence shown here is derived from an EMBL/GenBank/DDBJ whole genome shotgun (WGS) entry which is preliminary data.</text>
</comment>
<feature type="region of interest" description="Disordered" evidence="1">
    <location>
        <begin position="95"/>
        <end position="141"/>
    </location>
</feature>
<dbReference type="AlphaFoldDB" id="A0A2R5GRS7"/>